<evidence type="ECO:0000313" key="3">
    <source>
        <dbReference type="Proteomes" id="UP001244787"/>
    </source>
</evidence>
<evidence type="ECO:0000313" key="2">
    <source>
        <dbReference type="EMBL" id="MDN3725540.1"/>
    </source>
</evidence>
<accession>A0ABT8DQN1</accession>
<dbReference type="RefSeq" id="WP_290255627.1">
    <property type="nucleotide sequence ID" value="NZ_JAUGQQ010000027.1"/>
</dbReference>
<keyword evidence="3" id="KW-1185">Reference proteome</keyword>
<reference evidence="2 3" key="1">
    <citation type="submission" date="2023-06" db="EMBL/GenBank/DDBJ databases">
        <authorList>
            <person name="Ye Y.-Q."/>
            <person name="Du Z.-J."/>
        </authorList>
    </citation>
    <scope>NUCLEOTIDE SEQUENCE [LARGE SCALE GENOMIC DNA]</scope>
    <source>
        <strain evidence="2 3">SDUM287046</strain>
    </source>
</reference>
<gene>
    <name evidence="2" type="ORF">QRD02_14235</name>
</gene>
<dbReference type="Proteomes" id="UP001244787">
    <property type="component" value="Unassembled WGS sequence"/>
</dbReference>
<protein>
    <recommendedName>
        <fullName evidence="4">Multipass membrane protein</fullName>
    </recommendedName>
</protein>
<feature type="transmembrane region" description="Helical" evidence="1">
    <location>
        <begin position="7"/>
        <end position="28"/>
    </location>
</feature>
<feature type="transmembrane region" description="Helical" evidence="1">
    <location>
        <begin position="40"/>
        <end position="60"/>
    </location>
</feature>
<name>A0ABT8DQN1_9FLAO</name>
<comment type="caution">
    <text evidence="2">The sequence shown here is derived from an EMBL/GenBank/DDBJ whole genome shotgun (WGS) entry which is preliminary data.</text>
</comment>
<evidence type="ECO:0008006" key="4">
    <source>
        <dbReference type="Google" id="ProtNLM"/>
    </source>
</evidence>
<evidence type="ECO:0000256" key="1">
    <source>
        <dbReference type="SAM" id="Phobius"/>
    </source>
</evidence>
<feature type="transmembrane region" description="Helical" evidence="1">
    <location>
        <begin position="67"/>
        <end position="89"/>
    </location>
</feature>
<feature type="transmembrane region" description="Helical" evidence="1">
    <location>
        <begin position="95"/>
        <end position="116"/>
    </location>
</feature>
<keyword evidence="1" id="KW-1133">Transmembrane helix</keyword>
<keyword evidence="1" id="KW-0472">Membrane</keyword>
<dbReference type="EMBL" id="JAUGQQ010000027">
    <property type="protein sequence ID" value="MDN3725540.1"/>
    <property type="molecule type" value="Genomic_DNA"/>
</dbReference>
<sequence length="130" mass="14598">MKINYNLPLVIYSIILIGQLLFVLMWSLGMKEDAEFSTGLIIMTSTVVLTIISLSLFPYLNNKSLKIIIGLISSLLIIGTLFFELYNLMELDLTAFLIIVMTLFLISGVILIIKIVKEILKIKKTTGNNV</sequence>
<proteinExistence type="predicted"/>
<organism evidence="2 3">
    <name type="scientific">Aequorivita aurantiaca</name>
    <dbReference type="NCBI Taxonomy" id="3053356"/>
    <lineage>
        <taxon>Bacteria</taxon>
        <taxon>Pseudomonadati</taxon>
        <taxon>Bacteroidota</taxon>
        <taxon>Flavobacteriia</taxon>
        <taxon>Flavobacteriales</taxon>
        <taxon>Flavobacteriaceae</taxon>
        <taxon>Aequorivita</taxon>
    </lineage>
</organism>
<keyword evidence="1" id="KW-0812">Transmembrane</keyword>